<dbReference type="Proteomes" id="UP001412239">
    <property type="component" value="Unassembled WGS sequence"/>
</dbReference>
<proteinExistence type="predicted"/>
<reference evidence="1" key="1">
    <citation type="submission" date="2015-10" db="EMBL/GenBank/DDBJ databases">
        <authorList>
            <person name="Regsiter A."/>
            <person name="william w."/>
        </authorList>
    </citation>
    <scope>NUCLEOTIDE SEQUENCE</scope>
    <source>
        <strain evidence="1">Montdore</strain>
    </source>
</reference>
<gene>
    <name evidence="1" type="ORF">GSTUAT00001883001</name>
</gene>
<accession>A0A292Q5W1</accession>
<keyword evidence="2" id="KW-1185">Reference proteome</keyword>
<protein>
    <submittedName>
        <fullName evidence="1">Uncharacterized protein</fullName>
    </submittedName>
</protein>
<evidence type="ECO:0000313" key="1">
    <source>
        <dbReference type="EMBL" id="CUS14153.1"/>
    </source>
</evidence>
<evidence type="ECO:0000313" key="2">
    <source>
        <dbReference type="Proteomes" id="UP001412239"/>
    </source>
</evidence>
<dbReference type="EMBL" id="LN890962">
    <property type="protein sequence ID" value="CUS14153.1"/>
    <property type="molecule type" value="Genomic_DNA"/>
</dbReference>
<name>A0A292Q5W1_9PEZI</name>
<organism evidence="1 2">
    <name type="scientific">Tuber aestivum</name>
    <name type="common">summer truffle</name>
    <dbReference type="NCBI Taxonomy" id="59557"/>
    <lineage>
        <taxon>Eukaryota</taxon>
        <taxon>Fungi</taxon>
        <taxon>Dikarya</taxon>
        <taxon>Ascomycota</taxon>
        <taxon>Pezizomycotina</taxon>
        <taxon>Pezizomycetes</taxon>
        <taxon>Pezizales</taxon>
        <taxon>Tuberaceae</taxon>
        <taxon>Tuber</taxon>
    </lineage>
</organism>
<dbReference type="AlphaFoldDB" id="A0A292Q5W1"/>
<sequence length="101" mass="11452">MLHYKNLGKVERKSSLAGRDGWGSPFPSDILLGKWPSVIVPPRDKLYLNSLEANACHLPEETKLYAAALNPTKMTVHIIFPFRETAGNCSTERIIARIYYY</sequence>